<evidence type="ECO:0000256" key="6">
    <source>
        <dbReference type="ARBA" id="ARBA00023014"/>
    </source>
</evidence>
<feature type="binding site" evidence="7">
    <location>
        <position position="72"/>
    </location>
    <ligand>
        <name>[4Fe-4S] cluster</name>
        <dbReference type="ChEBI" id="CHEBI:49883"/>
        <note>4Fe-4S-S-AdoMet</note>
    </ligand>
</feature>
<dbReference type="PROSITE" id="PS51918">
    <property type="entry name" value="RADICAL_SAM"/>
    <property type="match status" value="1"/>
</dbReference>
<dbReference type="CDD" id="cd01335">
    <property type="entry name" value="Radical_SAM"/>
    <property type="match status" value="1"/>
</dbReference>
<reference evidence="10 11" key="1">
    <citation type="journal article" date="2015" name="Genome Announc.">
        <title>Complete Genome Sequence of Methanosphaerula palustris E1-9CT, a Hydrogenotrophic Methanogen Isolated from a Minerotrophic Fen Peatland.</title>
        <authorList>
            <person name="Cadillo-Quiroz H."/>
            <person name="Browne P."/>
            <person name="Kyrpides N."/>
            <person name="Woyke T."/>
            <person name="Goodwin L."/>
            <person name="Detter C."/>
            <person name="Yavitt J.B."/>
            <person name="Zinder S.H."/>
        </authorList>
    </citation>
    <scope>NUCLEOTIDE SEQUENCE [LARGE SCALE GENOMIC DNA]</scope>
    <source>
        <strain evidence="11">ATCC BAA-1556 / DSM 19958 / E1-9c</strain>
    </source>
</reference>
<dbReference type="SFLD" id="SFLDS00029">
    <property type="entry name" value="Radical_SAM"/>
    <property type="match status" value="1"/>
</dbReference>
<keyword evidence="11" id="KW-1185">Reference proteome</keyword>
<dbReference type="Gene3D" id="3.20.20.70">
    <property type="entry name" value="Aldolase class I"/>
    <property type="match status" value="1"/>
</dbReference>
<dbReference type="PANTHER" id="PTHR43076:SF1">
    <property type="entry name" value="LIPOYL SYNTHASE 2"/>
    <property type="match status" value="1"/>
</dbReference>
<dbReference type="eggNOG" id="arCOG00656">
    <property type="taxonomic scope" value="Archaea"/>
</dbReference>
<dbReference type="GeneID" id="7271437"/>
<dbReference type="KEGG" id="mpl:Mpal_0411"/>
<evidence type="ECO:0000313" key="10">
    <source>
        <dbReference type="EMBL" id="ACL15785.1"/>
    </source>
</evidence>
<evidence type="ECO:0000256" key="2">
    <source>
        <dbReference type="ARBA" id="ARBA00022679"/>
    </source>
</evidence>
<dbReference type="InterPro" id="IPR034405">
    <property type="entry name" value="F420"/>
</dbReference>
<dbReference type="SFLD" id="SFLDG01064">
    <property type="entry name" value="F420__menaquinone_cofactor_bio"/>
    <property type="match status" value="1"/>
</dbReference>
<proteinExistence type="predicted"/>
<dbReference type="InterPro" id="IPR019940">
    <property type="entry name" value="CofH_family"/>
</dbReference>
<gene>
    <name evidence="10" type="ordered locus">Mpal_0411</name>
</gene>
<protein>
    <submittedName>
        <fullName evidence="10">Radical SAM domain protein</fullName>
    </submittedName>
</protein>
<organism evidence="10 11">
    <name type="scientific">Methanosphaerula palustris (strain ATCC BAA-1556 / DSM 19958 / E1-9c)</name>
    <dbReference type="NCBI Taxonomy" id="521011"/>
    <lineage>
        <taxon>Archaea</taxon>
        <taxon>Methanobacteriati</taxon>
        <taxon>Methanobacteriota</taxon>
        <taxon>Stenosarchaea group</taxon>
        <taxon>Methanomicrobia</taxon>
        <taxon>Methanomicrobiales</taxon>
        <taxon>Methanoregulaceae</taxon>
        <taxon>Methanosphaerula</taxon>
    </lineage>
</organism>
<dbReference type="Pfam" id="PF04055">
    <property type="entry name" value="Radical_SAM"/>
    <property type="match status" value="1"/>
</dbReference>
<evidence type="ECO:0000256" key="5">
    <source>
        <dbReference type="ARBA" id="ARBA00023004"/>
    </source>
</evidence>
<dbReference type="SFLD" id="SFLDG01388">
    <property type="entry name" value="7_8-didemethyl-8-hydroxy-5-dea"/>
    <property type="match status" value="1"/>
</dbReference>
<evidence type="ECO:0000256" key="8">
    <source>
        <dbReference type="PIRSR" id="PIRSR004762-2"/>
    </source>
</evidence>
<dbReference type="NCBIfam" id="TIGR03551">
    <property type="entry name" value="F420_cofH"/>
    <property type="match status" value="1"/>
</dbReference>
<dbReference type="GO" id="GO:0051539">
    <property type="term" value="F:4 iron, 4 sulfur cluster binding"/>
    <property type="evidence" value="ECO:0007669"/>
    <property type="project" value="UniProtKB-KW"/>
</dbReference>
<sequence>MDTDVILHDVLAGRRLTEAEGLHLLSIRGREIFKVLAAADELREERVGEAVTYVRNQNLHVTNICKNLCGFCGFGRRSGDEGAYLNSIDVITENALLAKERGVTEVCFLSGVHPAFTLQSYMDMIGAVHAVILEADIHACSPEEVSFVAKKSGLSTAEVLDQLRAAGLGTLQGTAAEILVQEVRDVICPRKVPGAEWIRIIKEAHGMGIRSTATIMYGSCESARDRIRHLGMLREIQDETGGFTELVPMTYIHQNTPLFMAGKAPSGATGSEDLLLLAVSRLFLDNFDHIQVSWGKLGLKMTQIGLLSGGDDLGGTMYVDDVTVDAGAKEAAYLDPTEMGRICKDLGRPLIERNTVYQPVHRTS</sequence>
<dbReference type="NCBIfam" id="TIGR00423">
    <property type="entry name" value="CofH family radical SAM protein"/>
    <property type="match status" value="1"/>
</dbReference>
<keyword evidence="3 7" id="KW-0949">S-adenosyl-L-methionine</keyword>
<evidence type="ECO:0000256" key="4">
    <source>
        <dbReference type="ARBA" id="ARBA00022723"/>
    </source>
</evidence>
<dbReference type="STRING" id="521011.Mpal_0411"/>
<dbReference type="RefSeq" id="WP_012617104.1">
    <property type="nucleotide sequence ID" value="NC_011832.1"/>
</dbReference>
<evidence type="ECO:0000256" key="1">
    <source>
        <dbReference type="ARBA" id="ARBA00022485"/>
    </source>
</evidence>
<dbReference type="GO" id="GO:0016765">
    <property type="term" value="F:transferase activity, transferring alkyl or aryl (other than methyl) groups"/>
    <property type="evidence" value="ECO:0007669"/>
    <property type="project" value="InterPro"/>
</dbReference>
<dbReference type="Pfam" id="PF19288">
    <property type="entry name" value="CofH_C"/>
    <property type="match status" value="1"/>
</dbReference>
<dbReference type="PANTHER" id="PTHR43076">
    <property type="entry name" value="FO SYNTHASE (COFH)"/>
    <property type="match status" value="1"/>
</dbReference>
<dbReference type="InterPro" id="IPR020050">
    <property type="entry name" value="FO_synthase_su2"/>
</dbReference>
<feature type="binding site" evidence="7">
    <location>
        <position position="65"/>
    </location>
    <ligand>
        <name>[4Fe-4S] cluster</name>
        <dbReference type="ChEBI" id="CHEBI:49883"/>
        <note>4Fe-4S-S-AdoMet</note>
    </ligand>
</feature>
<dbReference type="GO" id="GO:0046872">
    <property type="term" value="F:metal ion binding"/>
    <property type="evidence" value="ECO:0007669"/>
    <property type="project" value="UniProtKB-KW"/>
</dbReference>
<dbReference type="OrthoDB" id="8186at2157"/>
<feature type="domain" description="Radical SAM core" evidence="9">
    <location>
        <begin position="51"/>
        <end position="288"/>
    </location>
</feature>
<feature type="binding site" evidence="8">
    <location>
        <position position="71"/>
    </location>
    <ligand>
        <name>S-adenosyl-L-methionine</name>
        <dbReference type="ChEBI" id="CHEBI:59789"/>
    </ligand>
</feature>
<keyword evidence="4" id="KW-0479">Metal-binding</keyword>
<keyword evidence="1 7" id="KW-0004">4Fe-4S</keyword>
<dbReference type="InterPro" id="IPR013785">
    <property type="entry name" value="Aldolase_TIM"/>
</dbReference>
<feature type="binding site" evidence="8">
    <location>
        <position position="293"/>
    </location>
    <ligand>
        <name>(3R)-3-methyl-D-ornithine</name>
        <dbReference type="ChEBI" id="CHEBI:64642"/>
    </ligand>
</feature>
<feature type="binding site" evidence="7">
    <location>
        <position position="69"/>
    </location>
    <ligand>
        <name>[4Fe-4S] cluster</name>
        <dbReference type="ChEBI" id="CHEBI:49883"/>
        <note>4Fe-4S-S-AdoMet</note>
    </ligand>
</feature>
<dbReference type="PIRSF" id="PIRSF004762">
    <property type="entry name" value="CHP00423"/>
    <property type="match status" value="1"/>
</dbReference>
<feature type="binding site" evidence="8">
    <location>
        <position position="141"/>
    </location>
    <ligand>
        <name>(3R)-3-methyl-D-ornithine</name>
        <dbReference type="ChEBI" id="CHEBI:64642"/>
    </ligand>
</feature>
<dbReference type="HOGENOM" id="CLU_040406_1_0_2"/>
<feature type="binding site" evidence="8">
    <location>
        <position position="177"/>
    </location>
    <ligand>
        <name>S-adenosyl-L-methionine</name>
        <dbReference type="ChEBI" id="CHEBI:59789"/>
    </ligand>
</feature>
<evidence type="ECO:0000259" key="9">
    <source>
        <dbReference type="PROSITE" id="PS51918"/>
    </source>
</evidence>
<keyword evidence="5 7" id="KW-0408">Iron</keyword>
<dbReference type="SFLD" id="SFLDG01389">
    <property type="entry name" value="menaquinone_synthsis_involved"/>
    <property type="match status" value="1"/>
</dbReference>
<name>B8GKA2_METPE</name>
<dbReference type="InterPro" id="IPR045567">
    <property type="entry name" value="CofH/MnqC-like_C"/>
</dbReference>
<dbReference type="EMBL" id="CP001338">
    <property type="protein sequence ID" value="ACL15785.1"/>
    <property type="molecule type" value="Genomic_DNA"/>
</dbReference>
<dbReference type="InterPro" id="IPR007197">
    <property type="entry name" value="rSAM"/>
</dbReference>
<dbReference type="Proteomes" id="UP000002457">
    <property type="component" value="Chromosome"/>
</dbReference>
<dbReference type="GO" id="GO:0044689">
    <property type="term" value="F:7,8-didemethyl-8-hydroxy-5-deazariboflavin synthase activity"/>
    <property type="evidence" value="ECO:0007669"/>
    <property type="project" value="TreeGrafter"/>
</dbReference>
<accession>B8GKA2</accession>
<keyword evidence="6 7" id="KW-0411">Iron-sulfur</keyword>
<comment type="cofactor">
    <cofactor evidence="7">
        <name>[4Fe-4S] cluster</name>
        <dbReference type="ChEBI" id="CHEBI:49883"/>
    </cofactor>
    <text evidence="7">Binds 1 [4Fe-4S] cluster. The cluster is coordinated with 3 cysteines and an exchangeable S-adenosyl-L-methionine.</text>
</comment>
<dbReference type="InterPro" id="IPR058240">
    <property type="entry name" value="rSAM_sf"/>
</dbReference>
<dbReference type="SUPFAM" id="SSF102114">
    <property type="entry name" value="Radical SAM enzymes"/>
    <property type="match status" value="1"/>
</dbReference>
<dbReference type="AlphaFoldDB" id="B8GKA2"/>
<evidence type="ECO:0000256" key="3">
    <source>
        <dbReference type="ARBA" id="ARBA00022691"/>
    </source>
</evidence>
<evidence type="ECO:0000313" key="11">
    <source>
        <dbReference type="Proteomes" id="UP000002457"/>
    </source>
</evidence>
<keyword evidence="2" id="KW-0808">Transferase</keyword>
<evidence type="ECO:0000256" key="7">
    <source>
        <dbReference type="PIRSR" id="PIRSR004762-1"/>
    </source>
</evidence>